<evidence type="ECO:0000313" key="5">
    <source>
        <dbReference type="Proteomes" id="UP000278746"/>
    </source>
</evidence>
<dbReference type="GO" id="GO:0043190">
    <property type="term" value="C:ATP-binding cassette (ABC) transporter complex"/>
    <property type="evidence" value="ECO:0007669"/>
    <property type="project" value="InterPro"/>
</dbReference>
<keyword evidence="5" id="KW-1185">Reference proteome</keyword>
<dbReference type="Proteomes" id="UP000278746">
    <property type="component" value="Unassembled WGS sequence"/>
</dbReference>
<dbReference type="OrthoDB" id="9776786at2"/>
<dbReference type="Pfam" id="PF12974">
    <property type="entry name" value="Phosphonate-bd"/>
    <property type="match status" value="1"/>
</dbReference>
<reference evidence="4 5" key="1">
    <citation type="submission" date="2018-10" db="EMBL/GenBank/DDBJ databases">
        <title>Bacillus Keqinensis sp. nov., a moderately halophilic bacterium isolated from a saline-alkaline lake.</title>
        <authorList>
            <person name="Wang H."/>
        </authorList>
    </citation>
    <scope>NUCLEOTIDE SEQUENCE [LARGE SCALE GENOMIC DNA]</scope>
    <source>
        <strain evidence="4 5">KQ-3</strain>
    </source>
</reference>
<comment type="caution">
    <text evidence="4">The sequence shown here is derived from an EMBL/GenBank/DDBJ whole genome shotgun (WGS) entry which is preliminary data.</text>
</comment>
<keyword evidence="2 3" id="KW-0732">Signal</keyword>
<dbReference type="Gene3D" id="3.40.190.10">
    <property type="entry name" value="Periplasmic binding protein-like II"/>
    <property type="match status" value="2"/>
</dbReference>
<organism evidence="4 5">
    <name type="scientific">Alteribacter keqinensis</name>
    <dbReference type="NCBI Taxonomy" id="2483800"/>
    <lineage>
        <taxon>Bacteria</taxon>
        <taxon>Bacillati</taxon>
        <taxon>Bacillota</taxon>
        <taxon>Bacilli</taxon>
        <taxon>Bacillales</taxon>
        <taxon>Bacillaceae</taxon>
        <taxon>Alteribacter</taxon>
    </lineage>
</organism>
<comment type="similarity">
    <text evidence="1">Belongs to the phosphate/phosphite/phosphonate binding protein family.</text>
</comment>
<dbReference type="PANTHER" id="PTHR35841:SF1">
    <property type="entry name" value="PHOSPHONATES-BINDING PERIPLASMIC PROTEIN"/>
    <property type="match status" value="1"/>
</dbReference>
<protein>
    <submittedName>
        <fullName evidence="4">Phosphate/phosphite/phosphonate ABC transporter substrate-binding protein</fullName>
    </submittedName>
</protein>
<evidence type="ECO:0000256" key="1">
    <source>
        <dbReference type="ARBA" id="ARBA00007162"/>
    </source>
</evidence>
<feature type="signal peptide" evidence="3">
    <location>
        <begin position="1"/>
        <end position="17"/>
    </location>
</feature>
<dbReference type="EMBL" id="RHIB01000001">
    <property type="protein sequence ID" value="RNA70475.1"/>
    <property type="molecule type" value="Genomic_DNA"/>
</dbReference>
<proteinExistence type="inferred from homology"/>
<feature type="chain" id="PRO_5038829677" evidence="3">
    <location>
        <begin position="18"/>
        <end position="291"/>
    </location>
</feature>
<dbReference type="AlphaFoldDB" id="A0A3M7U1D0"/>
<accession>A0A3M7U1D0</accession>
<dbReference type="PROSITE" id="PS51257">
    <property type="entry name" value="PROKAR_LIPOPROTEIN"/>
    <property type="match status" value="1"/>
</dbReference>
<dbReference type="PANTHER" id="PTHR35841">
    <property type="entry name" value="PHOSPHONATES-BINDING PERIPLASMIC PROTEIN"/>
    <property type="match status" value="1"/>
</dbReference>
<dbReference type="SUPFAM" id="SSF53850">
    <property type="entry name" value="Periplasmic binding protein-like II"/>
    <property type="match status" value="1"/>
</dbReference>
<evidence type="ECO:0000313" key="4">
    <source>
        <dbReference type="EMBL" id="RNA70475.1"/>
    </source>
</evidence>
<dbReference type="GO" id="GO:0055085">
    <property type="term" value="P:transmembrane transport"/>
    <property type="evidence" value="ECO:0007669"/>
    <property type="project" value="InterPro"/>
</dbReference>
<evidence type="ECO:0000256" key="3">
    <source>
        <dbReference type="SAM" id="SignalP"/>
    </source>
</evidence>
<dbReference type="InterPro" id="IPR005770">
    <property type="entry name" value="PhnD"/>
</dbReference>
<dbReference type="CDD" id="cd01071">
    <property type="entry name" value="PBP2_PhnD_like"/>
    <property type="match status" value="1"/>
</dbReference>
<dbReference type="RefSeq" id="WP_122898306.1">
    <property type="nucleotide sequence ID" value="NZ_RHIB01000001.1"/>
</dbReference>
<gene>
    <name evidence="4" type="ORF">EBO34_11295</name>
</gene>
<sequence length="291" mass="32037">MKKILMMSVGVMALSLAACGNGDEEDALVMGFVPSSDSDNIASTVEPLADELSEILGRPVEGSVMVNYSGLVEAMGSGNVDIGFLPALGYVQGEERYGFEVILKSERNGEDSYRAQFVVHEESGIDNIEDLEGKSWVYPDPASPAGFLFPATHLAENYGVEDVQSFFGEEFQAGSNDGALVSVYEGEADVATTFEDARSVLTDDYPDIMDTLKVIEYTEAIPNDTITLIEELDEDLKAEIKEAFLSFNENEEMIQIMNDVYRWDGIIEADPSDYDIVRDAYNLFRDDISLD</sequence>
<name>A0A3M7U1D0_9BACI</name>
<evidence type="ECO:0000256" key="2">
    <source>
        <dbReference type="ARBA" id="ARBA00022729"/>
    </source>
</evidence>
<dbReference type="NCBIfam" id="TIGR01098">
    <property type="entry name" value="3A0109s03R"/>
    <property type="match status" value="1"/>
</dbReference>